<name>A0A0R2FNC5_9LACO</name>
<organism evidence="2 3">
    <name type="scientific">Liquorilactobacillus mali</name>
    <dbReference type="NCBI Taxonomy" id="1618"/>
    <lineage>
        <taxon>Bacteria</taxon>
        <taxon>Bacillati</taxon>
        <taxon>Bacillota</taxon>
        <taxon>Bacilli</taxon>
        <taxon>Lactobacillales</taxon>
        <taxon>Lactobacillaceae</taxon>
        <taxon>Liquorilactobacillus</taxon>
    </lineage>
</organism>
<dbReference type="PATRIC" id="fig|1618.3.peg.661"/>
<reference evidence="2 3" key="1">
    <citation type="journal article" date="2015" name="Genome Announc.">
        <title>Expanding the biotechnology potential of lactobacilli through comparative genomics of 213 strains and associated genera.</title>
        <authorList>
            <person name="Sun Z."/>
            <person name="Harris H.M."/>
            <person name="McCann A."/>
            <person name="Guo C."/>
            <person name="Argimon S."/>
            <person name="Zhang W."/>
            <person name="Yang X."/>
            <person name="Jeffery I.B."/>
            <person name="Cooney J.C."/>
            <person name="Kagawa T.F."/>
            <person name="Liu W."/>
            <person name="Song Y."/>
            <person name="Salvetti E."/>
            <person name="Wrobel A."/>
            <person name="Rasinkangas P."/>
            <person name="Parkhill J."/>
            <person name="Rea M.C."/>
            <person name="O'Sullivan O."/>
            <person name="Ritari J."/>
            <person name="Douillard F.P."/>
            <person name="Paul Ross R."/>
            <person name="Yang R."/>
            <person name="Briner A.E."/>
            <person name="Felis G.E."/>
            <person name="de Vos W.M."/>
            <person name="Barrangou R."/>
            <person name="Klaenhammer T.R."/>
            <person name="Caufield P.W."/>
            <person name="Cui Y."/>
            <person name="Zhang H."/>
            <person name="O'Toole P.W."/>
        </authorList>
    </citation>
    <scope>NUCLEOTIDE SEQUENCE [LARGE SCALE GENOMIC DNA]</scope>
    <source>
        <strain evidence="2 3">ATCC 27304</strain>
    </source>
</reference>
<feature type="transmembrane region" description="Helical" evidence="1">
    <location>
        <begin position="33"/>
        <end position="61"/>
    </location>
</feature>
<dbReference type="Proteomes" id="UP000051727">
    <property type="component" value="Unassembled WGS sequence"/>
</dbReference>
<proteinExistence type="predicted"/>
<evidence type="ECO:0000256" key="1">
    <source>
        <dbReference type="SAM" id="Phobius"/>
    </source>
</evidence>
<keyword evidence="1" id="KW-0472">Membrane</keyword>
<feature type="transmembrane region" description="Helical" evidence="1">
    <location>
        <begin position="103"/>
        <end position="120"/>
    </location>
</feature>
<accession>A0A0R2FNC5</accession>
<dbReference type="EMBL" id="JQAR01000017">
    <property type="protein sequence ID" value="KRN27861.1"/>
    <property type="molecule type" value="Genomic_DNA"/>
</dbReference>
<gene>
    <name evidence="2" type="ORF">IV36_GL000659</name>
</gene>
<dbReference type="STRING" id="1618.IV36_GL000659"/>
<keyword evidence="1" id="KW-0812">Transmembrane</keyword>
<dbReference type="RefSeq" id="WP_156648646.1">
    <property type="nucleotide sequence ID" value="NZ_JQAR01000017.1"/>
</dbReference>
<protein>
    <submittedName>
        <fullName evidence="2">Uncharacterized protein</fullName>
    </submittedName>
</protein>
<feature type="transmembrane region" description="Helical" evidence="1">
    <location>
        <begin position="70"/>
        <end position="97"/>
    </location>
</feature>
<dbReference type="AlphaFoldDB" id="A0A0R2FNC5"/>
<keyword evidence="1" id="KW-1133">Transmembrane helix</keyword>
<comment type="caution">
    <text evidence="2">The sequence shown here is derived from an EMBL/GenBank/DDBJ whole genome shotgun (WGS) entry which is preliminary data.</text>
</comment>
<dbReference type="OrthoDB" id="2234051at2"/>
<evidence type="ECO:0000313" key="3">
    <source>
        <dbReference type="Proteomes" id="UP000051727"/>
    </source>
</evidence>
<evidence type="ECO:0000313" key="2">
    <source>
        <dbReference type="EMBL" id="KRN27861.1"/>
    </source>
</evidence>
<sequence>MSYAIGIGMAEGFTSSSLTASDVNYISLDTAKAIGLIGIFIKPIELFVWGIYMLISFLLIFPKKSFARQLFFGTLTVVSFILLLYTASIPFCFGLTLGGFGPIGFILQSLLACYFIFSAFRGSVDSLKSELYGVSSESSAKEPGS</sequence>